<feature type="compositionally biased region" description="Gly residues" evidence="3">
    <location>
        <begin position="408"/>
        <end position="417"/>
    </location>
</feature>
<feature type="compositionally biased region" description="Pro residues" evidence="3">
    <location>
        <begin position="293"/>
        <end position="304"/>
    </location>
</feature>
<evidence type="ECO:0000256" key="3">
    <source>
        <dbReference type="SAM" id="MobiDB-lite"/>
    </source>
</evidence>
<evidence type="ECO:0000256" key="2">
    <source>
        <dbReference type="ARBA" id="ARBA00023163"/>
    </source>
</evidence>
<dbReference type="InterPro" id="IPR025610">
    <property type="entry name" value="MYC/MYB_N"/>
</dbReference>
<feature type="region of interest" description="Disordered" evidence="3">
    <location>
        <begin position="399"/>
        <end position="431"/>
    </location>
</feature>
<keyword evidence="1" id="KW-0805">Transcription regulation</keyword>
<organism evidence="5">
    <name type="scientific">Hordeum vulgare subsp. vulgare</name>
    <name type="common">Domesticated barley</name>
    <dbReference type="NCBI Taxonomy" id="112509"/>
    <lineage>
        <taxon>Eukaryota</taxon>
        <taxon>Viridiplantae</taxon>
        <taxon>Streptophyta</taxon>
        <taxon>Embryophyta</taxon>
        <taxon>Tracheophyta</taxon>
        <taxon>Spermatophyta</taxon>
        <taxon>Magnoliopsida</taxon>
        <taxon>Liliopsida</taxon>
        <taxon>Poales</taxon>
        <taxon>Poaceae</taxon>
        <taxon>BOP clade</taxon>
        <taxon>Pooideae</taxon>
        <taxon>Triticodae</taxon>
        <taxon>Triticeae</taxon>
        <taxon>Hordeinae</taxon>
        <taxon>Hordeum</taxon>
    </lineage>
</organism>
<dbReference type="PANTHER" id="PTHR47375">
    <property type="entry name" value="GB|AAF34833.1"/>
    <property type="match status" value="1"/>
</dbReference>
<evidence type="ECO:0000259" key="4">
    <source>
        <dbReference type="Pfam" id="PF14215"/>
    </source>
</evidence>
<feature type="region of interest" description="Disordered" evidence="3">
    <location>
        <begin position="1"/>
        <end position="85"/>
    </location>
</feature>
<evidence type="ECO:0000313" key="5">
    <source>
        <dbReference type="EMBL" id="BAJ95510.1"/>
    </source>
</evidence>
<sequence>LAQRSYEPAHSPSGLDSLSPRGEKTQEAIKKSLGRVARRRTLPLAPPSSEGFYDAKGGREGERGKKGGKMVGSGAAGGGGGDHARSKEAAGMMALHEALRNVCLNSDWTYSVFWTIRPRPRCRGGNGCKVGDDNGSLMLMWEDGFCRPRMAECLEDMDGEDPVRKAFSKMSIQLYNYGEGLMGKVASDKCHKWVFKEPSECEPNIANYWQSSFDALPTEWTDQFASGIQTIAVIQAGHGLLQLGSCKIIPEDLHFVLRMRHMFESLGYQSGFFLSQLFSSSRGTSSTPSFPLKQPPPPARPPPQLFNWPGQPQLPHAAASPLFPPGPAAFHPSARSSMPHYPGNKDESHMYHLAPSQHGKPPHMDEHQHHQQQMAPGETPDGDLKWPNGMSFFTALTGRSDDPKLLFGGPGGGGGGADDGKPAQDAQTGHGGAENVEEYLSLGSHSNKARRMESAQSAKFKRSFTLPARMSSSNSPSPSVSASTGPAPPPQQQQGMEYRAQHEGSVYSDLMETFLE</sequence>
<feature type="region of interest" description="Disordered" evidence="3">
    <location>
        <begin position="445"/>
        <end position="516"/>
    </location>
</feature>
<dbReference type="AlphaFoldDB" id="F2DK89"/>
<dbReference type="Pfam" id="PF14215">
    <property type="entry name" value="bHLH-MYC_N"/>
    <property type="match status" value="2"/>
</dbReference>
<feature type="domain" description="Transcription factor MYC/MYB N-terminal" evidence="4">
    <location>
        <begin position="95"/>
        <end position="148"/>
    </location>
</feature>
<protein>
    <submittedName>
        <fullName evidence="5">Predicted protein</fullName>
    </submittedName>
</protein>
<feature type="compositionally biased region" description="Gly residues" evidence="3">
    <location>
        <begin position="69"/>
        <end position="81"/>
    </location>
</feature>
<dbReference type="InterPro" id="IPR044170">
    <property type="entry name" value="RSS3-like"/>
</dbReference>
<feature type="compositionally biased region" description="Basic and acidic residues" evidence="3">
    <location>
        <begin position="21"/>
        <end position="30"/>
    </location>
</feature>
<proteinExistence type="evidence at transcript level"/>
<feature type="compositionally biased region" description="Low complexity" evidence="3">
    <location>
        <begin position="467"/>
        <end position="485"/>
    </location>
</feature>
<dbReference type="PANTHER" id="PTHR47375:SF1">
    <property type="entry name" value="GB|AAF34833.1"/>
    <property type="match status" value="1"/>
</dbReference>
<accession>F2DK89</accession>
<feature type="non-terminal residue" evidence="5">
    <location>
        <position position="1"/>
    </location>
</feature>
<keyword evidence="2" id="KW-0804">Transcription</keyword>
<feature type="compositionally biased region" description="Basic residues" evidence="3">
    <location>
        <begin position="32"/>
        <end position="41"/>
    </location>
</feature>
<feature type="region of interest" description="Disordered" evidence="3">
    <location>
        <begin position="284"/>
        <end position="385"/>
    </location>
</feature>
<name>F2DK89_HORVV</name>
<reference evidence="5" key="1">
    <citation type="journal article" date="2011" name="Plant Physiol.">
        <title>Comprehensive sequence analysis of 24,783 barley full-length cDNAs derived from 12 clone libraries.</title>
        <authorList>
            <person name="Matsumoto T."/>
            <person name="Tanaka T."/>
            <person name="Sakai H."/>
            <person name="Amano N."/>
            <person name="Kanamori H."/>
            <person name="Kurita K."/>
            <person name="Kikuta A."/>
            <person name="Kamiya K."/>
            <person name="Yamamoto M."/>
            <person name="Ikawa H."/>
            <person name="Fujii N."/>
            <person name="Hori K."/>
            <person name="Itoh T."/>
            <person name="Sato K."/>
        </authorList>
    </citation>
    <scope>NUCLEOTIDE SEQUENCE</scope>
    <source>
        <tissue evidence="5">Shoot and root</tissue>
    </source>
</reference>
<dbReference type="EMBL" id="AK364307">
    <property type="protein sequence ID" value="BAJ95510.1"/>
    <property type="molecule type" value="mRNA"/>
</dbReference>
<feature type="domain" description="Transcription factor MYC/MYB N-terminal" evidence="4">
    <location>
        <begin position="158"/>
        <end position="263"/>
    </location>
</feature>
<evidence type="ECO:0000256" key="1">
    <source>
        <dbReference type="ARBA" id="ARBA00023015"/>
    </source>
</evidence>
<feature type="compositionally biased region" description="Basic and acidic residues" evidence="3">
    <location>
        <begin position="56"/>
        <end position="65"/>
    </location>
</feature>